<dbReference type="Gene3D" id="2.90.10.30">
    <property type="match status" value="1"/>
</dbReference>
<dbReference type="Gene3D" id="2.90.10.10">
    <property type="entry name" value="Bulb-type lectin domain"/>
    <property type="match status" value="1"/>
</dbReference>
<reference evidence="2 3" key="1">
    <citation type="submission" date="2016-10" db="EMBL/GenBank/DDBJ databases">
        <authorList>
            <person name="de Groot N.N."/>
        </authorList>
    </citation>
    <scope>NUCLEOTIDE SEQUENCE [LARGE SCALE GENOMIC DNA]</scope>
    <source>
        <strain evidence="2 3">DSM 11363</strain>
    </source>
</reference>
<dbReference type="AlphaFoldDB" id="A0A1I0JNH8"/>
<dbReference type="SMART" id="SM00108">
    <property type="entry name" value="B_lectin"/>
    <property type="match status" value="1"/>
</dbReference>
<dbReference type="Proteomes" id="UP000182332">
    <property type="component" value="Unassembled WGS sequence"/>
</dbReference>
<dbReference type="InterPro" id="IPR036426">
    <property type="entry name" value="Bulb-type_lectin_dom_sf"/>
</dbReference>
<dbReference type="SUPFAM" id="SSF51004">
    <property type="entry name" value="C-terminal (heme d1) domain of cytochrome cd1-nitrite reductase"/>
    <property type="match status" value="1"/>
</dbReference>
<sequence>MTDPAPTPFTGSGSSVLPPKQSMTIGQYLVSPNGRYKLVLQSDSNLALWDTQSTAGNAIWAGNLDQPYSMNLTHEKIKTTRFYVSNSGYLEDSLRQRMWMMNTNNASDNGLWDRSHLVVQDDANIVILDIRAVYSSNRSAKLLPNTGDVTIFPPGMSLEVGRQYPAGDFFIVFQADGNLVVYTKSGGVVWHTETYGKDAKTAVMQTDGNFVIYSSTGMPLWNSQTGNVPGAYAQLQNNGAFVICAGVPIWARFGWKPGKSPKVFYPDNGGPWKTYDRVIYTF</sequence>
<dbReference type="GO" id="GO:0030246">
    <property type="term" value="F:carbohydrate binding"/>
    <property type="evidence" value="ECO:0007669"/>
    <property type="project" value="UniProtKB-KW"/>
</dbReference>
<name>A0A1I0JNH8_9PSED</name>
<dbReference type="InterPro" id="IPR001480">
    <property type="entry name" value="Bulb-type_lectin_dom"/>
</dbReference>
<evidence type="ECO:0000313" key="2">
    <source>
        <dbReference type="EMBL" id="SEU12117.1"/>
    </source>
</evidence>
<dbReference type="PROSITE" id="PS50927">
    <property type="entry name" value="BULB_LECTIN"/>
    <property type="match status" value="2"/>
</dbReference>
<feature type="domain" description="Bulb-type lectin" evidence="1">
    <location>
        <begin position="14"/>
        <end position="140"/>
    </location>
</feature>
<evidence type="ECO:0000313" key="3">
    <source>
        <dbReference type="Proteomes" id="UP000182332"/>
    </source>
</evidence>
<dbReference type="InterPro" id="IPR011048">
    <property type="entry name" value="Haem_d1_sf"/>
</dbReference>
<dbReference type="NCBIfam" id="NF033557">
    <property type="entry name" value="LLB_putidacin"/>
    <property type="match status" value="1"/>
</dbReference>
<accession>A0A1I0JNH8</accession>
<dbReference type="RefSeq" id="WP_074893631.1">
    <property type="nucleotide sequence ID" value="NZ_FOHW01000068.1"/>
</dbReference>
<organism evidence="2 3">
    <name type="scientific">Pseudomonas graminis</name>
    <dbReference type="NCBI Taxonomy" id="158627"/>
    <lineage>
        <taxon>Bacteria</taxon>
        <taxon>Pseudomonadati</taxon>
        <taxon>Pseudomonadota</taxon>
        <taxon>Gammaproteobacteria</taxon>
        <taxon>Pseudomonadales</taxon>
        <taxon>Pseudomonadaceae</taxon>
        <taxon>Pseudomonas</taxon>
    </lineage>
</organism>
<evidence type="ECO:0000259" key="1">
    <source>
        <dbReference type="PROSITE" id="PS50927"/>
    </source>
</evidence>
<dbReference type="SUPFAM" id="SSF51110">
    <property type="entry name" value="alpha-D-mannose-specific plant lectins"/>
    <property type="match status" value="1"/>
</dbReference>
<gene>
    <name evidence="2" type="ORF">SAMN05216197_16817</name>
</gene>
<keyword evidence="2" id="KW-0430">Lectin</keyword>
<proteinExistence type="predicted"/>
<dbReference type="EMBL" id="FOHW01000068">
    <property type="protein sequence ID" value="SEU12117.1"/>
    <property type="molecule type" value="Genomic_DNA"/>
</dbReference>
<protein>
    <submittedName>
        <fullName evidence="2">D-mannose binding lectin</fullName>
    </submittedName>
</protein>
<feature type="domain" description="Bulb-type lectin" evidence="1">
    <location>
        <begin position="149"/>
        <end position="256"/>
    </location>
</feature>